<dbReference type="OMA" id="DTFVMDH"/>
<evidence type="ECO:0000256" key="13">
    <source>
        <dbReference type="PIRSR" id="PIRSR601508-1"/>
    </source>
</evidence>
<evidence type="ECO:0000313" key="19">
    <source>
        <dbReference type="EMBL" id="EZA53720.1"/>
    </source>
</evidence>
<evidence type="ECO:0000256" key="7">
    <source>
        <dbReference type="ARBA" id="ARBA00023065"/>
    </source>
</evidence>
<feature type="transmembrane region" description="Helical" evidence="16">
    <location>
        <begin position="830"/>
        <end position="852"/>
    </location>
</feature>
<keyword evidence="10" id="KW-0325">Glycoprotein</keyword>
<dbReference type="SUPFAM" id="SSF53822">
    <property type="entry name" value="Periplasmic binding protein-like I"/>
    <property type="match status" value="1"/>
</dbReference>
<keyword evidence="20" id="KW-1185">Reference proteome</keyword>
<evidence type="ECO:0000259" key="17">
    <source>
        <dbReference type="SMART" id="SM00079"/>
    </source>
</evidence>
<dbReference type="PANTHER" id="PTHR18966">
    <property type="entry name" value="IONOTROPIC GLUTAMATE RECEPTOR"/>
    <property type="match status" value="1"/>
</dbReference>
<keyword evidence="3" id="KW-0813">Transport</keyword>
<dbReference type="Pfam" id="PF00060">
    <property type="entry name" value="Lig_chan"/>
    <property type="match status" value="1"/>
</dbReference>
<evidence type="ECO:0000256" key="6">
    <source>
        <dbReference type="ARBA" id="ARBA00022989"/>
    </source>
</evidence>
<dbReference type="CDD" id="cd13717">
    <property type="entry name" value="PBP2_iGluR_putative"/>
    <property type="match status" value="1"/>
</dbReference>
<organism evidence="19 20">
    <name type="scientific">Ooceraea biroi</name>
    <name type="common">Clonal raider ant</name>
    <name type="synonym">Cerapachys biroi</name>
    <dbReference type="NCBI Taxonomy" id="2015173"/>
    <lineage>
        <taxon>Eukaryota</taxon>
        <taxon>Metazoa</taxon>
        <taxon>Ecdysozoa</taxon>
        <taxon>Arthropoda</taxon>
        <taxon>Hexapoda</taxon>
        <taxon>Insecta</taxon>
        <taxon>Pterygota</taxon>
        <taxon>Neoptera</taxon>
        <taxon>Endopterygota</taxon>
        <taxon>Hymenoptera</taxon>
        <taxon>Apocrita</taxon>
        <taxon>Aculeata</taxon>
        <taxon>Formicoidea</taxon>
        <taxon>Formicidae</taxon>
        <taxon>Dorylinae</taxon>
        <taxon>Ooceraea</taxon>
    </lineage>
</organism>
<feature type="site" description="Crucial to convey clamshell closure to channel opening" evidence="14">
    <location>
        <position position="635"/>
    </location>
</feature>
<dbReference type="GO" id="GO:0005886">
    <property type="term" value="C:plasma membrane"/>
    <property type="evidence" value="ECO:0007669"/>
    <property type="project" value="UniProtKB-SubCell"/>
</dbReference>
<feature type="transmembrane region" description="Helical" evidence="16">
    <location>
        <begin position="531"/>
        <end position="549"/>
    </location>
</feature>
<accession>A0A026WCC5</accession>
<reference evidence="19 20" key="1">
    <citation type="journal article" date="2014" name="Curr. Biol.">
        <title>The genome of the clonal raider ant Cerapachys biroi.</title>
        <authorList>
            <person name="Oxley P.R."/>
            <person name="Ji L."/>
            <person name="Fetter-Pruneda I."/>
            <person name="McKenzie S.K."/>
            <person name="Li C."/>
            <person name="Hu H."/>
            <person name="Zhang G."/>
            <person name="Kronauer D.J."/>
        </authorList>
    </citation>
    <scope>NUCLEOTIDE SEQUENCE [LARGE SCALE GENOMIC DNA]</scope>
</reference>
<keyword evidence="7" id="KW-0406">Ion transport</keyword>
<feature type="domain" description="Ionotropic glutamate receptor C-terminal" evidence="17">
    <location>
        <begin position="407"/>
        <end position="805"/>
    </location>
</feature>
<name>A0A026WCC5_OOCBI</name>
<evidence type="ECO:0000256" key="2">
    <source>
        <dbReference type="ARBA" id="ARBA00008685"/>
    </source>
</evidence>
<dbReference type="AlphaFoldDB" id="A0A026WCC5"/>
<dbReference type="InterPro" id="IPR019594">
    <property type="entry name" value="Glu/Gly-bd"/>
</dbReference>
<evidence type="ECO:0000256" key="14">
    <source>
        <dbReference type="PIRSR" id="PIRSR601508-2"/>
    </source>
</evidence>
<evidence type="ECO:0000256" key="3">
    <source>
        <dbReference type="ARBA" id="ARBA00022448"/>
    </source>
</evidence>
<keyword evidence="8 16" id="KW-0472">Membrane</keyword>
<dbReference type="GO" id="GO:0015276">
    <property type="term" value="F:ligand-gated monoatomic ion channel activity"/>
    <property type="evidence" value="ECO:0007669"/>
    <property type="project" value="InterPro"/>
</dbReference>
<dbReference type="EMBL" id="KK107274">
    <property type="protein sequence ID" value="EZA53720.1"/>
    <property type="molecule type" value="Genomic_DNA"/>
</dbReference>
<evidence type="ECO:0000256" key="1">
    <source>
        <dbReference type="ARBA" id="ARBA00004651"/>
    </source>
</evidence>
<evidence type="ECO:0000256" key="15">
    <source>
        <dbReference type="PIRSR" id="PIRSR601508-3"/>
    </source>
</evidence>
<dbReference type="SMART" id="SM00918">
    <property type="entry name" value="Lig_chan-Glu_bd"/>
    <property type="match status" value="1"/>
</dbReference>
<evidence type="ECO:0000256" key="10">
    <source>
        <dbReference type="ARBA" id="ARBA00023180"/>
    </source>
</evidence>
<evidence type="ECO:0000256" key="12">
    <source>
        <dbReference type="ARBA" id="ARBA00023303"/>
    </source>
</evidence>
<comment type="subcellular location">
    <subcellularLocation>
        <location evidence="1">Cell membrane</location>
        <topology evidence="1">Multi-pass membrane protein</topology>
    </subcellularLocation>
</comment>
<dbReference type="SMART" id="SM00079">
    <property type="entry name" value="PBPe"/>
    <property type="match status" value="1"/>
</dbReference>
<keyword evidence="4" id="KW-1003">Cell membrane</keyword>
<evidence type="ECO:0000256" key="9">
    <source>
        <dbReference type="ARBA" id="ARBA00023170"/>
    </source>
</evidence>
<evidence type="ECO:0000256" key="4">
    <source>
        <dbReference type="ARBA" id="ARBA00022475"/>
    </source>
</evidence>
<evidence type="ECO:0000313" key="20">
    <source>
        <dbReference type="Proteomes" id="UP000053097"/>
    </source>
</evidence>
<dbReference type="Gene3D" id="3.40.190.10">
    <property type="entry name" value="Periplasmic binding protein-like II"/>
    <property type="match status" value="3"/>
</dbReference>
<dbReference type="InterPro" id="IPR001320">
    <property type="entry name" value="Iontro_rcpt_C"/>
</dbReference>
<dbReference type="SUPFAM" id="SSF53850">
    <property type="entry name" value="Periplasmic binding protein-like II"/>
    <property type="match status" value="1"/>
</dbReference>
<protein>
    <recommendedName>
        <fullName evidence="21">Glutamate receptor, ionotropic kainate</fullName>
    </recommendedName>
</protein>
<keyword evidence="11" id="KW-1071">Ligand-gated ion channel</keyword>
<keyword evidence="12" id="KW-0407">Ion channel</keyword>
<dbReference type="FunFam" id="1.10.287.70:FF:000080">
    <property type="entry name" value="Glutamate receptor ionotropic, kainate"/>
    <property type="match status" value="1"/>
</dbReference>
<feature type="disulfide bond" evidence="15">
    <location>
        <begin position="63"/>
        <end position="316"/>
    </location>
</feature>
<keyword evidence="5 16" id="KW-0812">Transmembrane</keyword>
<gene>
    <name evidence="19" type="ORF">X777_06827</name>
</gene>
<dbReference type="Gene3D" id="1.10.287.70">
    <property type="match status" value="1"/>
</dbReference>
<feature type="disulfide bond" evidence="15">
    <location>
        <begin position="754"/>
        <end position="812"/>
    </location>
</feature>
<dbReference type="FunFam" id="3.40.190.10:FF:000142">
    <property type="entry name" value="Ionotropic receptor 25a"/>
    <property type="match status" value="1"/>
</dbReference>
<dbReference type="SUPFAM" id="SSF81324">
    <property type="entry name" value="Voltage-gated potassium channels"/>
    <property type="match status" value="1"/>
</dbReference>
<dbReference type="PRINTS" id="PR00177">
    <property type="entry name" value="NMDARECEPTOR"/>
</dbReference>
<feature type="domain" description="Ionotropic glutamate receptor L-glutamate and glycine-binding" evidence="18">
    <location>
        <begin position="417"/>
        <end position="475"/>
    </location>
</feature>
<keyword evidence="6 16" id="KW-1133">Transmembrane helix</keyword>
<feature type="binding site" evidence="13">
    <location>
        <position position="742"/>
    </location>
    <ligand>
        <name>L-glutamate</name>
        <dbReference type="ChEBI" id="CHEBI:29985"/>
    </ligand>
</feature>
<dbReference type="InterPro" id="IPR028082">
    <property type="entry name" value="Peripla_BP_I"/>
</dbReference>
<feature type="transmembrane region" description="Helical" evidence="16">
    <location>
        <begin position="607"/>
        <end position="628"/>
    </location>
</feature>
<evidence type="ECO:0000259" key="18">
    <source>
        <dbReference type="SMART" id="SM00918"/>
    </source>
</evidence>
<dbReference type="InterPro" id="IPR015683">
    <property type="entry name" value="Ionotropic_Glu_rcpt"/>
</dbReference>
<evidence type="ECO:0000256" key="8">
    <source>
        <dbReference type="ARBA" id="ARBA00023136"/>
    </source>
</evidence>
<comment type="similarity">
    <text evidence="2">Belongs to the glutamate-gated ion channel (TC 1.A.10.1) family.</text>
</comment>
<sequence length="896" mass="102281">MPRSDVALFPQLVTITGMRNTVANESMTVALKALREKYPGHLGSVWSVQINETDISESLESICNAWSSATANGATTVPDLILDLTMTGVSSSFTAAMGVPTLSATYGQEGDIRDWRDLDLDQKDYLIQIMPPADLMPEVIRQLAIQLNITNAGILFDKHFIMNHKYKSLLLNVPTRHVINDLQASPDAIKMQLSRLRDLDVVNYFLLGDGSSIDRILNIGNSLGFTGRKYGWFILTLEDTVWPSCACENITILFLKPQPPTTSSNQSQAESTLKTMLPKPLLSSGFYYDLTLLGVNAMKSALDNGDWPLEPTHINCDTYNGTNIPTRGFDFFTKLMETSQTMTPTYAGFSWGKKNGEHGANFKMIMYMVNIEHEKILSRVENGYWQAGIETPMQASTRMMNNTAVTSYRVVTVQHPPFMMYNNETNKWFGFCIDLLDEIRQSVPFEYEIREVEDQQYGSLNENGSWNGMIKELIDKRADIALSSLWVMAEREKVVDFTVPYYDLVGLTIMMQKSKTSTSLFKFLTVLESEVWLCILAAYFFTSFLMWFFDRWSPYSYQNNREKYTEDDEKREFNLRECFWFCMTSLTPQGGGEAPKNLSGRLVAATWWLFGFIIIASYTANLAAFLTVSRLEVTIDTLEDLSKQYKIQYAPVLKSPAYIYFQRMANIEARFYEIWKDMSLNDSLSDVERAKLAVWDYPVSDKYTKMFQAMKEAGFPSSIDEALRRIRSEGPYANNQFAYIGDASTIKYLVMTNCDLISVGEEFSRKPYAIAVQQGSPLKDQFNNAILILLNKRKLEKLKDTWWKHNPIKKKCDTENDQNDGISIYNIGGVFLVILVGIVFACLTLALEYWYYRHHARVNDLQQATPPKTKTVKPIRFDLHPAPTHGFQSSQFRSRF</sequence>
<proteinExistence type="inferred from homology"/>
<dbReference type="Pfam" id="PF10613">
    <property type="entry name" value="Lig_chan-Glu_bd"/>
    <property type="match status" value="1"/>
</dbReference>
<dbReference type="OrthoDB" id="5984008at2759"/>
<evidence type="ECO:0000256" key="5">
    <source>
        <dbReference type="ARBA" id="ARBA00022692"/>
    </source>
</evidence>
<feature type="binding site" evidence="13">
    <location>
        <position position="491"/>
    </location>
    <ligand>
        <name>L-glutamate</name>
        <dbReference type="ChEBI" id="CHEBI:29985"/>
    </ligand>
</feature>
<evidence type="ECO:0000256" key="16">
    <source>
        <dbReference type="SAM" id="Phobius"/>
    </source>
</evidence>
<dbReference type="Proteomes" id="UP000053097">
    <property type="component" value="Unassembled WGS sequence"/>
</dbReference>
<evidence type="ECO:0008006" key="21">
    <source>
        <dbReference type="Google" id="ProtNLM"/>
    </source>
</evidence>
<keyword evidence="9" id="KW-0675">Receptor</keyword>
<dbReference type="GO" id="GO:0038023">
    <property type="term" value="F:signaling receptor activity"/>
    <property type="evidence" value="ECO:0007669"/>
    <property type="project" value="InterPro"/>
</dbReference>
<keyword evidence="15" id="KW-1015">Disulfide bond</keyword>
<dbReference type="InterPro" id="IPR001508">
    <property type="entry name" value="Iono_Glu_rcpt_met"/>
</dbReference>
<evidence type="ECO:0000256" key="11">
    <source>
        <dbReference type="ARBA" id="ARBA00023286"/>
    </source>
</evidence>